<feature type="transmembrane region" description="Helical" evidence="8">
    <location>
        <begin position="164"/>
        <end position="186"/>
    </location>
</feature>
<dbReference type="InterPro" id="IPR052017">
    <property type="entry name" value="TSUP"/>
</dbReference>
<dbReference type="InterPro" id="IPR002781">
    <property type="entry name" value="TM_pro_TauE-like"/>
</dbReference>
<evidence type="ECO:0000256" key="2">
    <source>
        <dbReference type="ARBA" id="ARBA00009142"/>
    </source>
</evidence>
<evidence type="ECO:0000313" key="10">
    <source>
        <dbReference type="Proteomes" id="UP001274321"/>
    </source>
</evidence>
<evidence type="ECO:0000313" key="9">
    <source>
        <dbReference type="EMBL" id="MDX6804744.1"/>
    </source>
</evidence>
<feature type="transmembrane region" description="Helical" evidence="8">
    <location>
        <begin position="192"/>
        <end position="212"/>
    </location>
</feature>
<comment type="caution">
    <text evidence="9">The sequence shown here is derived from an EMBL/GenBank/DDBJ whole genome shotgun (WGS) entry which is preliminary data.</text>
</comment>
<evidence type="ECO:0000256" key="8">
    <source>
        <dbReference type="RuleBase" id="RU363041"/>
    </source>
</evidence>
<dbReference type="Pfam" id="PF01925">
    <property type="entry name" value="TauE"/>
    <property type="match status" value="1"/>
</dbReference>
<evidence type="ECO:0000256" key="3">
    <source>
        <dbReference type="ARBA" id="ARBA00022448"/>
    </source>
</evidence>
<evidence type="ECO:0000256" key="7">
    <source>
        <dbReference type="ARBA" id="ARBA00023136"/>
    </source>
</evidence>
<keyword evidence="6 8" id="KW-1133">Transmembrane helix</keyword>
<dbReference type="PANTHER" id="PTHR30269:SF37">
    <property type="entry name" value="MEMBRANE TRANSPORTER PROTEIN"/>
    <property type="match status" value="1"/>
</dbReference>
<proteinExistence type="inferred from homology"/>
<keyword evidence="10" id="KW-1185">Reference proteome</keyword>
<organism evidence="9 10">
    <name type="scientific">Terrihabitans rhizophilus</name>
    <dbReference type="NCBI Taxonomy" id="3092662"/>
    <lineage>
        <taxon>Bacteria</taxon>
        <taxon>Pseudomonadati</taxon>
        <taxon>Pseudomonadota</taxon>
        <taxon>Alphaproteobacteria</taxon>
        <taxon>Hyphomicrobiales</taxon>
        <taxon>Terrihabitans</taxon>
    </lineage>
</organism>
<comment type="subcellular location">
    <subcellularLocation>
        <location evidence="1 8">Cell membrane</location>
        <topology evidence="1 8">Multi-pass membrane protein</topology>
    </subcellularLocation>
</comment>
<dbReference type="PANTHER" id="PTHR30269">
    <property type="entry name" value="TRANSMEMBRANE PROTEIN YFCA"/>
    <property type="match status" value="1"/>
</dbReference>
<accession>A0ABU4RKY3</accession>
<keyword evidence="4 8" id="KW-1003">Cell membrane</keyword>
<feature type="transmembrane region" description="Helical" evidence="8">
    <location>
        <begin position="224"/>
        <end position="242"/>
    </location>
</feature>
<gene>
    <name evidence="9" type="ORF">SCD90_01595</name>
</gene>
<reference evidence="9 10" key="1">
    <citation type="submission" date="2023-11" db="EMBL/GenBank/DDBJ databases">
        <authorList>
            <person name="Bao R."/>
        </authorList>
    </citation>
    <scope>NUCLEOTIDE SEQUENCE [LARGE SCALE GENOMIC DNA]</scope>
    <source>
        <strain evidence="9 10">PJ23</strain>
    </source>
</reference>
<protein>
    <recommendedName>
        <fullName evidence="8">Probable membrane transporter protein</fullName>
    </recommendedName>
</protein>
<evidence type="ECO:0000256" key="6">
    <source>
        <dbReference type="ARBA" id="ARBA00022989"/>
    </source>
</evidence>
<feature type="transmembrane region" description="Helical" evidence="8">
    <location>
        <begin position="34"/>
        <end position="57"/>
    </location>
</feature>
<dbReference type="Proteomes" id="UP001274321">
    <property type="component" value="Unassembled WGS sequence"/>
</dbReference>
<comment type="similarity">
    <text evidence="2 8">Belongs to the 4-toluene sulfonate uptake permease (TSUP) (TC 2.A.102) family.</text>
</comment>
<evidence type="ECO:0000256" key="5">
    <source>
        <dbReference type="ARBA" id="ARBA00022692"/>
    </source>
</evidence>
<evidence type="ECO:0000256" key="4">
    <source>
        <dbReference type="ARBA" id="ARBA00022475"/>
    </source>
</evidence>
<dbReference type="RefSeq" id="WP_319842861.1">
    <property type="nucleotide sequence ID" value="NZ_JAXAFJ010000001.1"/>
</dbReference>
<feature type="transmembrane region" description="Helical" evidence="8">
    <location>
        <begin position="129"/>
        <end position="152"/>
    </location>
</feature>
<name>A0ABU4RKY3_9HYPH</name>
<keyword evidence="7 8" id="KW-0472">Membrane</keyword>
<keyword evidence="3" id="KW-0813">Transport</keyword>
<dbReference type="EMBL" id="JAXAFJ010000001">
    <property type="protein sequence ID" value="MDX6804744.1"/>
    <property type="molecule type" value="Genomic_DNA"/>
</dbReference>
<evidence type="ECO:0000256" key="1">
    <source>
        <dbReference type="ARBA" id="ARBA00004651"/>
    </source>
</evidence>
<keyword evidence="5 8" id="KW-0812">Transmembrane</keyword>
<sequence length="243" mass="24580">MELALASLIVAGAALVRGAAGFGFALVAAPLLAFVWPPVFATSLVLMLDLVATAVLVRSGALAEVRRGDAWVVGVPGVIGAVTGVLLIKNLPQDAARLGLDIAVLVSALAVICRVRAPVLGHPAVGAAIGFVVGALIGAFAIGGPLLLAWLMAAGRTPKETRGLLTLVFGLTDGLSLGLRVVLGVFPMDAAVTGLILTPLMAAGILAGGLVFHRAPADLWRRGVALLLILVAGVSLTHTLFYA</sequence>